<feature type="region of interest" description="Disordered" evidence="1">
    <location>
        <begin position="299"/>
        <end position="323"/>
    </location>
</feature>
<evidence type="ECO:0000313" key="2">
    <source>
        <dbReference type="EMBL" id="KAK7318177.1"/>
    </source>
</evidence>
<organism evidence="2 3">
    <name type="scientific">Clitoria ternatea</name>
    <name type="common">Butterfly pea</name>
    <dbReference type="NCBI Taxonomy" id="43366"/>
    <lineage>
        <taxon>Eukaryota</taxon>
        <taxon>Viridiplantae</taxon>
        <taxon>Streptophyta</taxon>
        <taxon>Embryophyta</taxon>
        <taxon>Tracheophyta</taxon>
        <taxon>Spermatophyta</taxon>
        <taxon>Magnoliopsida</taxon>
        <taxon>eudicotyledons</taxon>
        <taxon>Gunneridae</taxon>
        <taxon>Pentapetalae</taxon>
        <taxon>rosids</taxon>
        <taxon>fabids</taxon>
        <taxon>Fabales</taxon>
        <taxon>Fabaceae</taxon>
        <taxon>Papilionoideae</taxon>
        <taxon>50 kb inversion clade</taxon>
        <taxon>NPAAA clade</taxon>
        <taxon>indigoferoid/millettioid clade</taxon>
        <taxon>Phaseoleae</taxon>
        <taxon>Clitoria</taxon>
    </lineage>
</organism>
<dbReference type="Proteomes" id="UP001359559">
    <property type="component" value="Unassembled WGS sequence"/>
</dbReference>
<accession>A0AAN9KIQ7</accession>
<name>A0AAN9KIQ7_CLITE</name>
<dbReference type="EMBL" id="JAYKXN010000001">
    <property type="protein sequence ID" value="KAK7318177.1"/>
    <property type="molecule type" value="Genomic_DNA"/>
</dbReference>
<sequence length="355" mass="39856">MWKEIVAEFGLQGDEWVSQLYEKRCMSVMHFREIEADYNLLKGTPVPQSPLLALEKSAWLTYKVEVFNLFRGVLSQAGNCTIVRCNTIPSLYIYVVNKFDTAKPNIVEMEEVREGNSEFRHLQGRYIDDSSEVQVGNVDEHQSIGDPVCVRVVIFSLGNHQALLLDSMNNISSVHNVYAAHYGTPNLIPWRMILSKFHSGKRCLREEVLRMRLYSPPLSSCTCQDCCDSHNIPCMKSSMTSSPNIDSSIPSFHISISLFHSQPPMEKSGSHGYHSFTNRSKNKRNKKFYVVYKGRNPDTAPNIDTDHGDGTETINSGYTGSHGSCSTSASKKLTILMAFCVGMVVGMSISQRNMS</sequence>
<dbReference type="AlphaFoldDB" id="A0AAN9KIQ7"/>
<evidence type="ECO:0000313" key="3">
    <source>
        <dbReference type="Proteomes" id="UP001359559"/>
    </source>
</evidence>
<protein>
    <submittedName>
        <fullName evidence="2">Uncharacterized protein</fullName>
    </submittedName>
</protein>
<comment type="caution">
    <text evidence="2">The sequence shown here is derived from an EMBL/GenBank/DDBJ whole genome shotgun (WGS) entry which is preliminary data.</text>
</comment>
<keyword evidence="3" id="KW-1185">Reference proteome</keyword>
<feature type="compositionally biased region" description="Polar residues" evidence="1">
    <location>
        <begin position="312"/>
        <end position="323"/>
    </location>
</feature>
<evidence type="ECO:0000256" key="1">
    <source>
        <dbReference type="SAM" id="MobiDB-lite"/>
    </source>
</evidence>
<proteinExistence type="predicted"/>
<gene>
    <name evidence="2" type="ORF">RJT34_02876</name>
</gene>
<reference evidence="2 3" key="1">
    <citation type="submission" date="2024-01" db="EMBL/GenBank/DDBJ databases">
        <title>The genomes of 5 underutilized Papilionoideae crops provide insights into root nodulation and disease resistance.</title>
        <authorList>
            <person name="Yuan L."/>
        </authorList>
    </citation>
    <scope>NUCLEOTIDE SEQUENCE [LARGE SCALE GENOMIC DNA]</scope>
    <source>
        <strain evidence="2">LY-2023</strain>
        <tissue evidence="2">Leaf</tissue>
    </source>
</reference>